<proteinExistence type="predicted"/>
<name>A0A1J4RQG5_9BACT</name>
<comment type="caution">
    <text evidence="2">The sequence shown here is derived from an EMBL/GenBank/DDBJ whole genome shotgun (WGS) entry which is preliminary data.</text>
</comment>
<dbReference type="PANTHER" id="PTHR43649">
    <property type="entry name" value="ARABINOSE-BINDING PROTEIN-RELATED"/>
    <property type="match status" value="1"/>
</dbReference>
<sequence length="460" mass="51558">MSDKYRRIIKIIGTTLLAVVFALSLTGCGTQSTTKPNTLVIWGFYDEDVFKPIIKDFKRKNKGLKVKYYKKNLDSNYENDALNSMLSGQGPDVWAIPSDWVYRHKEKLAPMPEELLKNKKIVAKDYFVDPIIKDNVFDNQIYGLSPTVDALQIYYNPTIFDQAKSNASKLLKGNDAARSKINKIFSNFPVTWDEFNKIIPYLTTKNGSFISISGAAIGTSNNVTYSADLLSLLMLQNQTKMLSDDLSQATLNLPTKNSSGQDVFPGKNSLDFYNSFADASQSNYTWGTGMPNDVEAFVQGKVAMIFSYSTLAGYLQQIYPNFRFQRALVPQIGELNPIIDYAHYTTYAVPEISPMSKTAWDFITYLSIDSASTYRSASKELPAKKQNSADPVLKSRQSNSAPTSEILKTATTWNKGRYPVEVDNLLKQAIDRVNNRSQSSQASLDTAAANITQLLRKDTW</sequence>
<protein>
    <recommendedName>
        <fullName evidence="4">ABC transporter substrate-binding protein</fullName>
    </recommendedName>
</protein>
<dbReference type="Proteomes" id="UP000182753">
    <property type="component" value="Unassembled WGS sequence"/>
</dbReference>
<evidence type="ECO:0000313" key="3">
    <source>
        <dbReference type="Proteomes" id="UP000182753"/>
    </source>
</evidence>
<dbReference type="SUPFAM" id="SSF53850">
    <property type="entry name" value="Periplasmic binding protein-like II"/>
    <property type="match status" value="1"/>
</dbReference>
<dbReference type="Gene3D" id="3.40.190.10">
    <property type="entry name" value="Periplasmic binding protein-like II"/>
    <property type="match status" value="1"/>
</dbReference>
<dbReference type="AlphaFoldDB" id="A0A1J4RQG5"/>
<dbReference type="EMBL" id="MNUJ01000031">
    <property type="protein sequence ID" value="OIN89627.1"/>
    <property type="molecule type" value="Genomic_DNA"/>
</dbReference>
<evidence type="ECO:0000256" key="1">
    <source>
        <dbReference type="SAM" id="MobiDB-lite"/>
    </source>
</evidence>
<dbReference type="PROSITE" id="PS51257">
    <property type="entry name" value="PROKAR_LIPOPROTEIN"/>
    <property type="match status" value="1"/>
</dbReference>
<organism evidence="2 3">
    <name type="scientific">Candidatus Berkelbacteria bacterium CG1_02_42_45</name>
    <dbReference type="NCBI Taxonomy" id="1805036"/>
    <lineage>
        <taxon>Bacteria</taxon>
        <taxon>Candidatus Berkelbacteria</taxon>
    </lineage>
</organism>
<dbReference type="InterPro" id="IPR006059">
    <property type="entry name" value="SBP"/>
</dbReference>
<accession>A0A1J4RQG5</accession>
<reference evidence="2 3" key="1">
    <citation type="journal article" date="2016" name="Environ. Microbiol.">
        <title>Genomic resolution of a cold subsurface aquifer community provides metabolic insights for novel microbes adapted to high CO concentrations.</title>
        <authorList>
            <person name="Probst A.J."/>
            <person name="Castelle C.J."/>
            <person name="Singh A."/>
            <person name="Brown C.T."/>
            <person name="Anantharaman K."/>
            <person name="Sharon I."/>
            <person name="Hug L.A."/>
            <person name="Burstein D."/>
            <person name="Emerson J.B."/>
            <person name="Thomas B.C."/>
            <person name="Banfield J.F."/>
        </authorList>
    </citation>
    <scope>NUCLEOTIDE SEQUENCE [LARGE SCALE GENOMIC DNA]</scope>
    <source>
        <strain evidence="2">CG1_02_42_45</strain>
    </source>
</reference>
<dbReference type="Pfam" id="PF01547">
    <property type="entry name" value="SBP_bac_1"/>
    <property type="match status" value="1"/>
</dbReference>
<feature type="compositionally biased region" description="Polar residues" evidence="1">
    <location>
        <begin position="385"/>
        <end position="403"/>
    </location>
</feature>
<feature type="region of interest" description="Disordered" evidence="1">
    <location>
        <begin position="379"/>
        <end position="405"/>
    </location>
</feature>
<dbReference type="InterPro" id="IPR050490">
    <property type="entry name" value="Bact_solute-bd_prot1"/>
</dbReference>
<evidence type="ECO:0008006" key="4">
    <source>
        <dbReference type="Google" id="ProtNLM"/>
    </source>
</evidence>
<evidence type="ECO:0000313" key="2">
    <source>
        <dbReference type="EMBL" id="OIN89627.1"/>
    </source>
</evidence>
<gene>
    <name evidence="2" type="ORF">AUJ40_01550</name>
</gene>